<proteinExistence type="predicted"/>
<accession>A0A9P5TES9</accession>
<reference evidence="2" key="1">
    <citation type="submission" date="2019-10" db="EMBL/GenBank/DDBJ databases">
        <authorList>
            <consortium name="DOE Joint Genome Institute"/>
            <person name="Kuo A."/>
            <person name="Miyauchi S."/>
            <person name="Kiss E."/>
            <person name="Drula E."/>
            <person name="Kohler A."/>
            <person name="Sanchez-Garcia M."/>
            <person name="Andreopoulos B."/>
            <person name="Barry K.W."/>
            <person name="Bonito G."/>
            <person name="Buee M."/>
            <person name="Carver A."/>
            <person name="Chen C."/>
            <person name="Cichocki N."/>
            <person name="Clum A."/>
            <person name="Culley D."/>
            <person name="Crous P.W."/>
            <person name="Fauchery L."/>
            <person name="Girlanda M."/>
            <person name="Hayes R."/>
            <person name="Keri Z."/>
            <person name="LaButti K."/>
            <person name="Lipzen A."/>
            <person name="Lombard V."/>
            <person name="Magnuson J."/>
            <person name="Maillard F."/>
            <person name="Morin E."/>
            <person name="Murat C."/>
            <person name="Nolan M."/>
            <person name="Ohm R."/>
            <person name="Pangilinan J."/>
            <person name="Pereira M."/>
            <person name="Perotto S."/>
            <person name="Peter M."/>
            <person name="Riley R."/>
            <person name="Sitrit Y."/>
            <person name="Stielow B."/>
            <person name="Szollosi G."/>
            <person name="Zifcakova L."/>
            <person name="Stursova M."/>
            <person name="Spatafora J.W."/>
            <person name="Tedersoo L."/>
            <person name="Vaario L.-M."/>
            <person name="Yamada A."/>
            <person name="Yan M."/>
            <person name="Wang P."/>
            <person name="Xu J."/>
            <person name="Bruns T."/>
            <person name="Baldrian P."/>
            <person name="Vilgalys R."/>
            <person name="Henrissat B."/>
            <person name="Grigoriev I.V."/>
            <person name="Hibbett D."/>
            <person name="Nagy L.G."/>
            <person name="Martin F.M."/>
        </authorList>
    </citation>
    <scope>NUCLEOTIDE SEQUENCE</scope>
    <source>
        <strain evidence="2">Prilba</strain>
    </source>
</reference>
<dbReference type="AlphaFoldDB" id="A0A9P5TES9"/>
<gene>
    <name evidence="2" type="ORF">DFH94DRAFT_18692</name>
    <name evidence="3" type="ORF">DFH94DRAFT_18750</name>
</gene>
<evidence type="ECO:0000313" key="2">
    <source>
        <dbReference type="EMBL" id="KAF8487222.1"/>
    </source>
</evidence>
<evidence type="ECO:0000313" key="4">
    <source>
        <dbReference type="Proteomes" id="UP000759537"/>
    </source>
</evidence>
<organism evidence="2 4">
    <name type="scientific">Russula ochroleuca</name>
    <dbReference type="NCBI Taxonomy" id="152965"/>
    <lineage>
        <taxon>Eukaryota</taxon>
        <taxon>Fungi</taxon>
        <taxon>Dikarya</taxon>
        <taxon>Basidiomycota</taxon>
        <taxon>Agaricomycotina</taxon>
        <taxon>Agaricomycetes</taxon>
        <taxon>Russulales</taxon>
        <taxon>Russulaceae</taxon>
        <taxon>Russula</taxon>
    </lineage>
</organism>
<sequence length="190" mass="20029">MSAQGADIDGGCRRGGADAGDGDGDAGARDVDTERRGRSSGEGGEALTWHAGSDVVNHRGRGVAQGDGAQMQMGKQGRSGGHRIQGGGETNPSAHVWGKGGGSFGGMKEKGTPTRSRLRRGWGLGHKKPLEQGGATRDFSRDIIWIVGILKSALDRVGVRDIPTRNYHRAEHSGAKWPIDLPQAYGHRSE</sequence>
<dbReference type="Proteomes" id="UP000759537">
    <property type="component" value="Unassembled WGS sequence"/>
</dbReference>
<evidence type="ECO:0000256" key="1">
    <source>
        <dbReference type="SAM" id="MobiDB-lite"/>
    </source>
</evidence>
<feature type="compositionally biased region" description="Basic and acidic residues" evidence="1">
    <location>
        <begin position="26"/>
        <end position="39"/>
    </location>
</feature>
<keyword evidence="4" id="KW-1185">Reference proteome</keyword>
<name>A0A9P5TES9_9AGAM</name>
<dbReference type="EMBL" id="WHVB01000001">
    <property type="protein sequence ID" value="KAF8487222.1"/>
    <property type="molecule type" value="Genomic_DNA"/>
</dbReference>
<comment type="caution">
    <text evidence="2">The sequence shown here is derived from an EMBL/GenBank/DDBJ whole genome shotgun (WGS) entry which is preliminary data.</text>
</comment>
<feature type="region of interest" description="Disordered" evidence="1">
    <location>
        <begin position="1"/>
        <end position="129"/>
    </location>
</feature>
<reference evidence="2" key="2">
    <citation type="journal article" date="2020" name="Nat. Commun.">
        <title>Large-scale genome sequencing of mycorrhizal fungi provides insights into the early evolution of symbiotic traits.</title>
        <authorList>
            <person name="Miyauchi S."/>
            <person name="Kiss E."/>
            <person name="Kuo A."/>
            <person name="Drula E."/>
            <person name="Kohler A."/>
            <person name="Sanchez-Garcia M."/>
            <person name="Morin E."/>
            <person name="Andreopoulos B."/>
            <person name="Barry K.W."/>
            <person name="Bonito G."/>
            <person name="Buee M."/>
            <person name="Carver A."/>
            <person name="Chen C."/>
            <person name="Cichocki N."/>
            <person name="Clum A."/>
            <person name="Culley D."/>
            <person name="Crous P.W."/>
            <person name="Fauchery L."/>
            <person name="Girlanda M."/>
            <person name="Hayes R.D."/>
            <person name="Keri Z."/>
            <person name="LaButti K."/>
            <person name="Lipzen A."/>
            <person name="Lombard V."/>
            <person name="Magnuson J."/>
            <person name="Maillard F."/>
            <person name="Murat C."/>
            <person name="Nolan M."/>
            <person name="Ohm R.A."/>
            <person name="Pangilinan J."/>
            <person name="Pereira M.F."/>
            <person name="Perotto S."/>
            <person name="Peter M."/>
            <person name="Pfister S."/>
            <person name="Riley R."/>
            <person name="Sitrit Y."/>
            <person name="Stielow J.B."/>
            <person name="Szollosi G."/>
            <person name="Zifcakova L."/>
            <person name="Stursova M."/>
            <person name="Spatafora J.W."/>
            <person name="Tedersoo L."/>
            <person name="Vaario L.M."/>
            <person name="Yamada A."/>
            <person name="Yan M."/>
            <person name="Wang P."/>
            <person name="Xu J."/>
            <person name="Bruns T."/>
            <person name="Baldrian P."/>
            <person name="Vilgalys R."/>
            <person name="Dunand C."/>
            <person name="Henrissat B."/>
            <person name="Grigoriev I.V."/>
            <person name="Hibbett D."/>
            <person name="Nagy L.G."/>
            <person name="Martin F.M."/>
        </authorList>
    </citation>
    <scope>NUCLEOTIDE SEQUENCE</scope>
    <source>
        <strain evidence="2">Prilba</strain>
    </source>
</reference>
<evidence type="ECO:0000313" key="3">
    <source>
        <dbReference type="EMBL" id="KAF8487225.1"/>
    </source>
</evidence>
<feature type="compositionally biased region" description="Gly residues" evidence="1">
    <location>
        <begin position="77"/>
        <end position="89"/>
    </location>
</feature>
<protein>
    <submittedName>
        <fullName evidence="2">Uncharacterized protein</fullName>
    </submittedName>
</protein>
<dbReference type="EMBL" id="WHVB01000001">
    <property type="protein sequence ID" value="KAF8487225.1"/>
    <property type="molecule type" value="Genomic_DNA"/>
</dbReference>